<gene>
    <name evidence="2" type="ORF">IRI77_35465</name>
</gene>
<dbReference type="Pfam" id="PF06283">
    <property type="entry name" value="ThuA"/>
    <property type="match status" value="1"/>
</dbReference>
<dbReference type="RefSeq" id="WP_194449641.1">
    <property type="nucleotide sequence ID" value="NZ_CP063849.1"/>
</dbReference>
<dbReference type="KEGG" id="pfer:IRI77_35465"/>
<proteinExistence type="predicted"/>
<evidence type="ECO:0000313" key="2">
    <source>
        <dbReference type="EMBL" id="QOY87978.1"/>
    </source>
</evidence>
<dbReference type="PANTHER" id="PTHR40469">
    <property type="entry name" value="SECRETED GLYCOSYL HYDROLASE"/>
    <property type="match status" value="1"/>
</dbReference>
<dbReference type="InterPro" id="IPR029010">
    <property type="entry name" value="ThuA-like"/>
</dbReference>
<sequence>MPTLSRRQVVLSAFAAAPAARLPVLIVDGMNNHDWKAGTRALRGILEASGRFQVEVSTTPSTAVDQEGWARWRPEFHRYSVVINNFNGGHKSDGVRWPTPVEQSLEQYVSKGGGLVVFHAANNAFLEWTDYNEMIGLGWRDKTFGPGLILDEHERVVVVPAGEGLGPGHGPRHDFEMSVRDPRHPVTRGLPKTWVHPSEQLTHGQHGAAQPKHGAIEKELRILTYALSKDSRRREPLDWVRSWGKGRIYTTMLGHTWKDEPNPNLLDPHFQTLLVNGTEWAATGRVSARPAIGWAG</sequence>
<reference evidence="2 3" key="1">
    <citation type="submission" date="2020-10" db="EMBL/GenBank/DDBJ databases">
        <title>Complete genome sequence of Paludibaculum fermentans P105T, a facultatively anaerobic acidobacterium capable of dissimilatory Fe(III) reduction.</title>
        <authorList>
            <person name="Dedysh S.N."/>
            <person name="Beletsky A.V."/>
            <person name="Kulichevskaya I.S."/>
            <person name="Mardanov A.V."/>
            <person name="Ravin N.V."/>
        </authorList>
    </citation>
    <scope>NUCLEOTIDE SEQUENCE [LARGE SCALE GENOMIC DNA]</scope>
    <source>
        <strain evidence="2 3">P105</strain>
    </source>
</reference>
<dbReference type="InterPro" id="IPR029062">
    <property type="entry name" value="Class_I_gatase-like"/>
</dbReference>
<organism evidence="2 3">
    <name type="scientific">Paludibaculum fermentans</name>
    <dbReference type="NCBI Taxonomy" id="1473598"/>
    <lineage>
        <taxon>Bacteria</taxon>
        <taxon>Pseudomonadati</taxon>
        <taxon>Acidobacteriota</taxon>
        <taxon>Terriglobia</taxon>
        <taxon>Bryobacterales</taxon>
        <taxon>Bryobacteraceae</taxon>
        <taxon>Paludibaculum</taxon>
    </lineage>
</organism>
<dbReference type="AlphaFoldDB" id="A0A7S7NQK8"/>
<evidence type="ECO:0000259" key="1">
    <source>
        <dbReference type="Pfam" id="PF06283"/>
    </source>
</evidence>
<dbReference type="EMBL" id="CP063849">
    <property type="protein sequence ID" value="QOY87978.1"/>
    <property type="molecule type" value="Genomic_DNA"/>
</dbReference>
<dbReference type="Proteomes" id="UP000593892">
    <property type="component" value="Chromosome"/>
</dbReference>
<dbReference type="SUPFAM" id="SSF52317">
    <property type="entry name" value="Class I glutamine amidotransferase-like"/>
    <property type="match status" value="1"/>
</dbReference>
<protein>
    <submittedName>
        <fullName evidence="2">ThuA domain-containing protein</fullName>
    </submittedName>
</protein>
<evidence type="ECO:0000313" key="3">
    <source>
        <dbReference type="Proteomes" id="UP000593892"/>
    </source>
</evidence>
<feature type="domain" description="ThuA-like" evidence="1">
    <location>
        <begin position="24"/>
        <end position="281"/>
    </location>
</feature>
<accession>A0A7S7NQK8</accession>
<name>A0A7S7NQK8_PALFE</name>
<dbReference type="PANTHER" id="PTHR40469:SF2">
    <property type="entry name" value="GALACTOSE-BINDING DOMAIN-LIKE SUPERFAMILY PROTEIN"/>
    <property type="match status" value="1"/>
</dbReference>
<dbReference type="Gene3D" id="3.40.50.880">
    <property type="match status" value="1"/>
</dbReference>
<keyword evidence="3" id="KW-1185">Reference proteome</keyword>